<name>A0A8J6QLU1_9BACT</name>
<feature type="domain" description="Zinc finger DksA/TraR C4-type" evidence="5">
    <location>
        <begin position="95"/>
        <end position="130"/>
    </location>
</feature>
<dbReference type="InterPro" id="IPR048489">
    <property type="entry name" value="DksA_N"/>
</dbReference>
<evidence type="ECO:0000256" key="4">
    <source>
        <dbReference type="PROSITE-ProRule" id="PRU00510"/>
    </source>
</evidence>
<evidence type="ECO:0000313" key="7">
    <source>
        <dbReference type="EMBL" id="MBD1400834.1"/>
    </source>
</evidence>
<evidence type="ECO:0000256" key="1">
    <source>
        <dbReference type="ARBA" id="ARBA00022723"/>
    </source>
</evidence>
<sequence length="136" mass="16278">MSMQQNIALPLRNQDHYLDDDQLDYFLRILTEWRERLQIEYSESRRRIRLQDERVGDIVDQSIKESGTAMEMINYRRKRSLLVQVEAALQRISAGTYGYCLMTEEEIGVERLRSYPIATLSVEAQELVERRRHWNL</sequence>
<feature type="zinc finger region" description="dksA C4-type" evidence="4">
    <location>
        <begin position="100"/>
        <end position="124"/>
    </location>
</feature>
<keyword evidence="8" id="KW-1185">Reference proteome</keyword>
<reference evidence="7" key="1">
    <citation type="submission" date="2020-09" db="EMBL/GenBank/DDBJ databases">
        <title>Pelobacter alkaliphilus sp. nov., a novel anaerobic arsenate-reducing bacterium from terrestrial mud volcano.</title>
        <authorList>
            <person name="Khomyakova M.A."/>
            <person name="Merkel A.Y."/>
            <person name="Slobodkin A.I."/>
        </authorList>
    </citation>
    <scope>NUCLEOTIDE SEQUENCE</scope>
    <source>
        <strain evidence="7">M08fum</strain>
    </source>
</reference>
<gene>
    <name evidence="7" type="ORF">ICT70_09140</name>
</gene>
<dbReference type="PROSITE" id="PS51128">
    <property type="entry name" value="ZF_DKSA_2"/>
    <property type="match status" value="1"/>
</dbReference>
<dbReference type="SUPFAM" id="SSF109635">
    <property type="entry name" value="DnaK suppressor protein DksA, alpha-hairpin domain"/>
    <property type="match status" value="1"/>
</dbReference>
<evidence type="ECO:0000259" key="5">
    <source>
        <dbReference type="Pfam" id="PF01258"/>
    </source>
</evidence>
<evidence type="ECO:0000313" key="8">
    <source>
        <dbReference type="Proteomes" id="UP000632828"/>
    </source>
</evidence>
<evidence type="ECO:0000256" key="2">
    <source>
        <dbReference type="ARBA" id="ARBA00022771"/>
    </source>
</evidence>
<keyword evidence="1" id="KW-0479">Metal-binding</keyword>
<dbReference type="InterPro" id="IPR000962">
    <property type="entry name" value="Znf_DskA_TraR"/>
</dbReference>
<dbReference type="PANTHER" id="PTHR33823">
    <property type="entry name" value="RNA POLYMERASE-BINDING TRANSCRIPTION FACTOR DKSA-RELATED"/>
    <property type="match status" value="1"/>
</dbReference>
<organism evidence="7 8">
    <name type="scientific">Pelovirga terrestris</name>
    <dbReference type="NCBI Taxonomy" id="2771352"/>
    <lineage>
        <taxon>Bacteria</taxon>
        <taxon>Pseudomonadati</taxon>
        <taxon>Thermodesulfobacteriota</taxon>
        <taxon>Desulfuromonadia</taxon>
        <taxon>Geobacterales</taxon>
        <taxon>Geobacteraceae</taxon>
        <taxon>Pelovirga</taxon>
    </lineage>
</organism>
<proteinExistence type="predicted"/>
<evidence type="ECO:0000256" key="3">
    <source>
        <dbReference type="ARBA" id="ARBA00022833"/>
    </source>
</evidence>
<dbReference type="Pfam" id="PF01258">
    <property type="entry name" value="zf-dskA_traR"/>
    <property type="match status" value="1"/>
</dbReference>
<dbReference type="Proteomes" id="UP000632828">
    <property type="component" value="Unassembled WGS sequence"/>
</dbReference>
<evidence type="ECO:0000259" key="6">
    <source>
        <dbReference type="Pfam" id="PF21157"/>
    </source>
</evidence>
<keyword evidence="3" id="KW-0862">Zinc</keyword>
<accession>A0A8J6QLU1</accession>
<dbReference type="RefSeq" id="WP_191155791.1">
    <property type="nucleotide sequence ID" value="NZ_JACWUN010000009.1"/>
</dbReference>
<protein>
    <submittedName>
        <fullName evidence="7">TraR/DksA C4-type zinc finger protein</fullName>
    </submittedName>
</protein>
<dbReference type="EMBL" id="JACWUN010000009">
    <property type="protein sequence ID" value="MBD1400834.1"/>
    <property type="molecule type" value="Genomic_DNA"/>
</dbReference>
<dbReference type="GO" id="GO:0008270">
    <property type="term" value="F:zinc ion binding"/>
    <property type="evidence" value="ECO:0007669"/>
    <property type="project" value="UniProtKB-KW"/>
</dbReference>
<comment type="caution">
    <text evidence="7">The sequence shown here is derived from an EMBL/GenBank/DDBJ whole genome shotgun (WGS) entry which is preliminary data.</text>
</comment>
<feature type="domain" description="DnaK suppressor protein DksA N-terminal" evidence="6">
    <location>
        <begin position="22"/>
        <end position="92"/>
    </location>
</feature>
<dbReference type="AlphaFoldDB" id="A0A8J6QLU1"/>
<dbReference type="PANTHER" id="PTHR33823:SF2">
    <property type="entry name" value="RNA POLYMERASE-BINDING TRANSCRIPTION FACTOR DKSA"/>
    <property type="match status" value="1"/>
</dbReference>
<dbReference type="Pfam" id="PF21157">
    <property type="entry name" value="DksA_N"/>
    <property type="match status" value="1"/>
</dbReference>
<keyword evidence="2" id="KW-0863">Zinc-finger</keyword>
<dbReference type="SUPFAM" id="SSF57716">
    <property type="entry name" value="Glucocorticoid receptor-like (DNA-binding domain)"/>
    <property type="match status" value="1"/>
</dbReference>
<dbReference type="InterPro" id="IPR037187">
    <property type="entry name" value="DnaK_N"/>
</dbReference>
<dbReference type="Gene3D" id="1.20.120.910">
    <property type="entry name" value="DksA, coiled-coil domain"/>
    <property type="match status" value="1"/>
</dbReference>